<sequence length="194" mass="21230">MSTNSNLSLKSANIEPDLALGHPGELAMRAIFPSPIDWKEENLKGMMRDSISVGFAAFINSQHFFFLATSSAKGHCDASFKAREYNAAGEPLPAVLVIDAQHVAFPDYAGNGLYNSLGNIAENPHVGMLFVDFEHQRRGRLNGKAEIVSASDELRRIWPMAQSVVLVTVEQAFGNCPARIPQMHMEQGSDRSKA</sequence>
<reference evidence="2 3" key="1">
    <citation type="submission" date="2020-08" db="EMBL/GenBank/DDBJ databases">
        <title>Genomic Encyclopedia of Type Strains, Phase III (KMG-III): the genomes of soil and plant-associated and newly described type strains.</title>
        <authorList>
            <person name="Whitman W."/>
        </authorList>
    </citation>
    <scope>NUCLEOTIDE SEQUENCE [LARGE SCALE GENOMIC DNA]</scope>
    <source>
        <strain evidence="2 3">CECT 7015</strain>
    </source>
</reference>
<gene>
    <name evidence="2" type="ORF">FHS21_004980</name>
</gene>
<dbReference type="Proteomes" id="UP000554520">
    <property type="component" value="Unassembled WGS sequence"/>
</dbReference>
<dbReference type="PANTHER" id="PTHR42815">
    <property type="entry name" value="FAD-BINDING, PUTATIVE (AFU_ORTHOLOGUE AFUA_6G07600)-RELATED"/>
    <property type="match status" value="1"/>
</dbReference>
<dbReference type="SUPFAM" id="SSF50475">
    <property type="entry name" value="FMN-binding split barrel"/>
    <property type="match status" value="1"/>
</dbReference>
<protein>
    <recommendedName>
        <fullName evidence="1">Pyridoxamine 5'-phosphate oxidase N-terminal domain-containing protein</fullName>
    </recommendedName>
</protein>
<evidence type="ECO:0000259" key="1">
    <source>
        <dbReference type="Pfam" id="PF01243"/>
    </source>
</evidence>
<dbReference type="AlphaFoldDB" id="A0A839UID4"/>
<proteinExistence type="predicted"/>
<dbReference type="InterPro" id="IPR011576">
    <property type="entry name" value="Pyridox_Oxase_N"/>
</dbReference>
<evidence type="ECO:0000313" key="2">
    <source>
        <dbReference type="EMBL" id="MBB3148532.1"/>
    </source>
</evidence>
<name>A0A839UID4_9HYPH</name>
<dbReference type="PANTHER" id="PTHR42815:SF2">
    <property type="entry name" value="FAD-BINDING, PUTATIVE (AFU_ORTHOLOGUE AFUA_6G07600)-RELATED"/>
    <property type="match status" value="1"/>
</dbReference>
<dbReference type="RefSeq" id="WP_183664389.1">
    <property type="nucleotide sequence ID" value="NZ_JACHXN010000020.1"/>
</dbReference>
<dbReference type="EMBL" id="JACHXN010000020">
    <property type="protein sequence ID" value="MBB3148532.1"/>
    <property type="molecule type" value="Genomic_DNA"/>
</dbReference>
<organism evidence="2 3">
    <name type="scientific">Phyllobacterium trifolii</name>
    <dbReference type="NCBI Taxonomy" id="300193"/>
    <lineage>
        <taxon>Bacteria</taxon>
        <taxon>Pseudomonadati</taxon>
        <taxon>Pseudomonadota</taxon>
        <taxon>Alphaproteobacteria</taxon>
        <taxon>Hyphomicrobiales</taxon>
        <taxon>Phyllobacteriaceae</taxon>
        <taxon>Phyllobacterium</taxon>
    </lineage>
</organism>
<accession>A0A839UID4</accession>
<comment type="caution">
    <text evidence="2">The sequence shown here is derived from an EMBL/GenBank/DDBJ whole genome shotgun (WGS) entry which is preliminary data.</text>
</comment>
<dbReference type="InterPro" id="IPR012349">
    <property type="entry name" value="Split_barrel_FMN-bd"/>
</dbReference>
<feature type="domain" description="Pyridoxamine 5'-phosphate oxidase N-terminal" evidence="1">
    <location>
        <begin position="56"/>
        <end position="163"/>
    </location>
</feature>
<dbReference type="Pfam" id="PF01243">
    <property type="entry name" value="PNPOx_N"/>
    <property type="match status" value="1"/>
</dbReference>
<dbReference type="Gene3D" id="2.30.110.10">
    <property type="entry name" value="Electron Transport, Fmn-binding Protein, Chain A"/>
    <property type="match status" value="1"/>
</dbReference>
<evidence type="ECO:0000313" key="3">
    <source>
        <dbReference type="Proteomes" id="UP000554520"/>
    </source>
</evidence>
<keyword evidence="3" id="KW-1185">Reference proteome</keyword>